<dbReference type="EMBL" id="ML976667">
    <property type="protein sequence ID" value="KAF1976352.1"/>
    <property type="molecule type" value="Genomic_DNA"/>
</dbReference>
<evidence type="ECO:0000313" key="3">
    <source>
        <dbReference type="EMBL" id="KAF1976352.1"/>
    </source>
</evidence>
<dbReference type="GO" id="GO:0005737">
    <property type="term" value="C:cytoplasm"/>
    <property type="evidence" value="ECO:0007669"/>
    <property type="project" value="TreeGrafter"/>
</dbReference>
<dbReference type="SUPFAM" id="SSF54373">
    <property type="entry name" value="FAD-linked reductases, C-terminal domain"/>
    <property type="match status" value="1"/>
</dbReference>
<dbReference type="OrthoDB" id="9446342at2759"/>
<dbReference type="GO" id="GO:0016192">
    <property type="term" value="P:vesicle-mediated transport"/>
    <property type="evidence" value="ECO:0007669"/>
    <property type="project" value="TreeGrafter"/>
</dbReference>
<dbReference type="Gene3D" id="3.30.519.10">
    <property type="entry name" value="Guanine Nucleotide Dissociation Inhibitor, domain 2"/>
    <property type="match status" value="1"/>
</dbReference>
<dbReference type="PANTHER" id="PTHR11787:SF8">
    <property type="entry name" value="RAB GDP DISSOCIATION INHIBITOR"/>
    <property type="match status" value="1"/>
</dbReference>
<organism evidence="3 4">
    <name type="scientific">Bimuria novae-zelandiae CBS 107.79</name>
    <dbReference type="NCBI Taxonomy" id="1447943"/>
    <lineage>
        <taxon>Eukaryota</taxon>
        <taxon>Fungi</taxon>
        <taxon>Dikarya</taxon>
        <taxon>Ascomycota</taxon>
        <taxon>Pezizomycotina</taxon>
        <taxon>Dothideomycetes</taxon>
        <taxon>Pleosporomycetidae</taxon>
        <taxon>Pleosporales</taxon>
        <taxon>Massarineae</taxon>
        <taxon>Didymosphaeriaceae</taxon>
        <taxon>Bimuria</taxon>
    </lineage>
</organism>
<dbReference type="Gene3D" id="1.10.405.10">
    <property type="entry name" value="Guanine Nucleotide Dissociation Inhibitor, domain 1"/>
    <property type="match status" value="1"/>
</dbReference>
<dbReference type="InterPro" id="IPR000806">
    <property type="entry name" value="RabGDI"/>
</dbReference>
<gene>
    <name evidence="3" type="ORF">BU23DRAFT_588123</name>
</gene>
<evidence type="ECO:0000313" key="4">
    <source>
        <dbReference type="Proteomes" id="UP000800036"/>
    </source>
</evidence>
<evidence type="ECO:0000256" key="2">
    <source>
        <dbReference type="RuleBase" id="RU363124"/>
    </source>
</evidence>
<dbReference type="PRINTS" id="PR00891">
    <property type="entry name" value="RABGDIREP"/>
</dbReference>
<dbReference type="Proteomes" id="UP000800036">
    <property type="component" value="Unassembled WGS sequence"/>
</dbReference>
<dbReference type="PANTHER" id="PTHR11787">
    <property type="entry name" value="RAB GDP-DISSOCIATION INHIBITOR"/>
    <property type="match status" value="1"/>
</dbReference>
<dbReference type="InterPro" id="IPR018203">
    <property type="entry name" value="GDP_dissociation_inhibitor"/>
</dbReference>
<dbReference type="AlphaFoldDB" id="A0A6A5VKV0"/>
<sequence>MEQVDPEYDVLVLGTGLTECVLSGVLSAQGKKVLCLDRNSYYGGESASLTLDMLYEKCGMTPNKKLPGRPSDWNIDLVPKMLIMNGELTNILNKTNVFPSYIEFARVGGSFVQQGAGSKATIHKVPTTAAEAGKTRLMGVIEKVWAKPFFEWAGGDYKREDPSTHKGLDIENGTMKDVYKKFGLSESSQAFIGHAMALYSTDDYIDRKGGIHETMERIKLYATSLARVGTSPYIYPIYGLGDLPQAFSRLCAKFGGTYMLRAQIDEFLYEGSKVVGVKATHMLDEDTPAMQFETKAKKVLADPSYFPSKVRPTGHLLKAIYILNEPLPNTGGADSLQLIIPQSQVGRKHDVYIAVISSAFKVCPYYTDPVTKQKKPFYIAIVSTTAETDANPQEELKFGKERLGPATNIVEEFHFPPTPLYEPLESGENDNVFISKSYDATSHYETTTDDIRDIYQRVEGKPFNLDGLVAQEEMRLAGE</sequence>
<dbReference type="InterPro" id="IPR036188">
    <property type="entry name" value="FAD/NAD-bd_sf"/>
</dbReference>
<dbReference type="Gene3D" id="3.50.50.60">
    <property type="entry name" value="FAD/NAD(P)-binding domain"/>
    <property type="match status" value="1"/>
</dbReference>
<dbReference type="GO" id="GO:0007264">
    <property type="term" value="P:small GTPase-mediated signal transduction"/>
    <property type="evidence" value="ECO:0007669"/>
    <property type="project" value="InterPro"/>
</dbReference>
<proteinExistence type="inferred from homology"/>
<dbReference type="PRINTS" id="PR00892">
    <property type="entry name" value="RABGDI"/>
</dbReference>
<evidence type="ECO:0000256" key="1">
    <source>
        <dbReference type="ARBA" id="ARBA00005593"/>
    </source>
</evidence>
<comment type="similarity">
    <text evidence="1 2">Belongs to the Rab GDI family.</text>
</comment>
<dbReference type="Pfam" id="PF00996">
    <property type="entry name" value="GDI"/>
    <property type="match status" value="1"/>
</dbReference>
<accession>A0A6A5VKV0</accession>
<dbReference type="SUPFAM" id="SSF51905">
    <property type="entry name" value="FAD/NAD(P)-binding domain"/>
    <property type="match status" value="2"/>
</dbReference>
<reference evidence="3" key="1">
    <citation type="journal article" date="2020" name="Stud. Mycol.">
        <title>101 Dothideomycetes genomes: a test case for predicting lifestyles and emergence of pathogens.</title>
        <authorList>
            <person name="Haridas S."/>
            <person name="Albert R."/>
            <person name="Binder M."/>
            <person name="Bloem J."/>
            <person name="Labutti K."/>
            <person name="Salamov A."/>
            <person name="Andreopoulos B."/>
            <person name="Baker S."/>
            <person name="Barry K."/>
            <person name="Bills G."/>
            <person name="Bluhm B."/>
            <person name="Cannon C."/>
            <person name="Castanera R."/>
            <person name="Culley D."/>
            <person name="Daum C."/>
            <person name="Ezra D."/>
            <person name="Gonzalez J."/>
            <person name="Henrissat B."/>
            <person name="Kuo A."/>
            <person name="Liang C."/>
            <person name="Lipzen A."/>
            <person name="Lutzoni F."/>
            <person name="Magnuson J."/>
            <person name="Mondo S."/>
            <person name="Nolan M."/>
            <person name="Ohm R."/>
            <person name="Pangilinan J."/>
            <person name="Park H.-J."/>
            <person name="Ramirez L."/>
            <person name="Alfaro M."/>
            <person name="Sun H."/>
            <person name="Tritt A."/>
            <person name="Yoshinaga Y."/>
            <person name="Zwiers L.-H."/>
            <person name="Turgeon B."/>
            <person name="Goodwin S."/>
            <person name="Spatafora J."/>
            <person name="Crous P."/>
            <person name="Grigoriev I."/>
        </authorList>
    </citation>
    <scope>NUCLEOTIDE SEQUENCE</scope>
    <source>
        <strain evidence="3">CBS 107.79</strain>
    </source>
</reference>
<keyword evidence="4" id="KW-1185">Reference proteome</keyword>
<dbReference type="GO" id="GO:0005093">
    <property type="term" value="F:Rab GDP-dissociation inhibitor activity"/>
    <property type="evidence" value="ECO:0007669"/>
    <property type="project" value="InterPro"/>
</dbReference>
<name>A0A6A5VKV0_9PLEO</name>
<dbReference type="GO" id="GO:0015031">
    <property type="term" value="P:protein transport"/>
    <property type="evidence" value="ECO:0007669"/>
    <property type="project" value="InterPro"/>
</dbReference>
<protein>
    <recommendedName>
        <fullName evidence="2">Rab GDP dissociation inhibitor</fullName>
    </recommendedName>
</protein>